<keyword evidence="8" id="KW-0732">Signal</keyword>
<comment type="caution">
    <text evidence="9">The sequence shown here is derived from an EMBL/GenBank/DDBJ whole genome shotgun (WGS) entry which is preliminary data.</text>
</comment>
<dbReference type="UniPathway" id="UPA00378"/>
<gene>
    <name evidence="9" type="ORF">STAS_27674</name>
</gene>
<keyword evidence="10" id="KW-1185">Reference proteome</keyword>
<comment type="cofactor">
    <cofactor evidence="1">
        <name>Mg(2+)</name>
        <dbReference type="ChEBI" id="CHEBI:18420"/>
    </cofactor>
</comment>
<evidence type="ECO:0000256" key="8">
    <source>
        <dbReference type="SAM" id="SignalP"/>
    </source>
</evidence>
<reference evidence="10" key="1">
    <citation type="journal article" date="2019" name="Curr. Biol.">
        <title>Genome Sequence of Striga asiatica Provides Insight into the Evolution of Plant Parasitism.</title>
        <authorList>
            <person name="Yoshida S."/>
            <person name="Kim S."/>
            <person name="Wafula E.K."/>
            <person name="Tanskanen J."/>
            <person name="Kim Y.M."/>
            <person name="Honaas L."/>
            <person name="Yang Z."/>
            <person name="Spallek T."/>
            <person name="Conn C.E."/>
            <person name="Ichihashi Y."/>
            <person name="Cheong K."/>
            <person name="Cui S."/>
            <person name="Der J.P."/>
            <person name="Gundlach H."/>
            <person name="Jiao Y."/>
            <person name="Hori C."/>
            <person name="Ishida J.K."/>
            <person name="Kasahara H."/>
            <person name="Kiba T."/>
            <person name="Kim M.S."/>
            <person name="Koo N."/>
            <person name="Laohavisit A."/>
            <person name="Lee Y.H."/>
            <person name="Lumba S."/>
            <person name="McCourt P."/>
            <person name="Mortimer J.C."/>
            <person name="Mutuku J.M."/>
            <person name="Nomura T."/>
            <person name="Sasaki-Sekimoto Y."/>
            <person name="Seto Y."/>
            <person name="Wang Y."/>
            <person name="Wakatake T."/>
            <person name="Sakakibara H."/>
            <person name="Demura T."/>
            <person name="Yamaguchi S."/>
            <person name="Yoneyama K."/>
            <person name="Manabe R.I."/>
            <person name="Nelson D.C."/>
            <person name="Schulman A.H."/>
            <person name="Timko M.P."/>
            <person name="dePamphilis C.W."/>
            <person name="Choi D."/>
            <person name="Shirasu K."/>
        </authorList>
    </citation>
    <scope>NUCLEOTIDE SEQUENCE [LARGE SCALE GENOMIC DNA]</scope>
    <source>
        <strain evidence="10">cv. UVA1</strain>
    </source>
</reference>
<dbReference type="PANTHER" id="PTHR21528">
    <property type="entry name" value="DEHYDRODOLICHYL DIPHOSPHATE SYNTHASE COMPLEX SUBUNIT NUS1"/>
    <property type="match status" value="1"/>
</dbReference>
<comment type="similarity">
    <text evidence="3">Belongs to the UPP synthase family.</text>
</comment>
<evidence type="ECO:0000313" key="9">
    <source>
        <dbReference type="EMBL" id="GER50377.1"/>
    </source>
</evidence>
<dbReference type="GO" id="GO:1904423">
    <property type="term" value="C:dehydrodolichyl diphosphate synthase complex"/>
    <property type="evidence" value="ECO:0007669"/>
    <property type="project" value="InterPro"/>
</dbReference>
<dbReference type="GO" id="GO:0045547">
    <property type="term" value="F:ditrans,polycis-polyprenyl diphosphate synthase [(2E,6E)-farnesyl diphosphate specific] activity"/>
    <property type="evidence" value="ECO:0007669"/>
    <property type="project" value="UniProtKB-EC"/>
</dbReference>
<organism evidence="9 10">
    <name type="scientific">Striga asiatica</name>
    <name type="common">Asiatic witchweed</name>
    <name type="synonym">Buchnera asiatica</name>
    <dbReference type="NCBI Taxonomy" id="4170"/>
    <lineage>
        <taxon>Eukaryota</taxon>
        <taxon>Viridiplantae</taxon>
        <taxon>Streptophyta</taxon>
        <taxon>Embryophyta</taxon>
        <taxon>Tracheophyta</taxon>
        <taxon>Spermatophyta</taxon>
        <taxon>Magnoliopsida</taxon>
        <taxon>eudicotyledons</taxon>
        <taxon>Gunneridae</taxon>
        <taxon>Pentapetalae</taxon>
        <taxon>asterids</taxon>
        <taxon>lamiids</taxon>
        <taxon>Lamiales</taxon>
        <taxon>Orobanchaceae</taxon>
        <taxon>Buchnereae</taxon>
        <taxon>Striga</taxon>
    </lineage>
</organism>
<dbReference type="AlphaFoldDB" id="A0A5A7R0X1"/>
<evidence type="ECO:0000256" key="6">
    <source>
        <dbReference type="ARBA" id="ARBA00022842"/>
    </source>
</evidence>
<comment type="catalytic activity">
    <reaction evidence="7">
        <text>n isopentenyl diphosphate + (2E,6E)-farnesyl diphosphate = a di-trans,poly-cis-polyprenyl diphosphate + n diphosphate</text>
        <dbReference type="Rhea" id="RHEA:53008"/>
        <dbReference type="Rhea" id="RHEA-COMP:19494"/>
        <dbReference type="ChEBI" id="CHEBI:33019"/>
        <dbReference type="ChEBI" id="CHEBI:128769"/>
        <dbReference type="ChEBI" id="CHEBI:136960"/>
        <dbReference type="ChEBI" id="CHEBI:175763"/>
        <dbReference type="EC" id="2.5.1.87"/>
    </reaction>
</comment>
<accession>A0A5A7R0X1</accession>
<dbReference type="InterPro" id="IPR038887">
    <property type="entry name" value="Nus1/NgBR"/>
</dbReference>
<name>A0A5A7R0X1_STRAF</name>
<dbReference type="EMBL" id="BKCP01009181">
    <property type="protein sequence ID" value="GER50377.1"/>
    <property type="molecule type" value="Genomic_DNA"/>
</dbReference>
<dbReference type="OrthoDB" id="19639at2759"/>
<proteinExistence type="inferred from homology"/>
<keyword evidence="6" id="KW-0460">Magnesium</keyword>
<dbReference type="PANTHER" id="PTHR21528:SF0">
    <property type="entry name" value="DEHYDRODOLICHYL DIPHOSPHATE SYNTHASE COMPLEX SUBUNIT NUS1"/>
    <property type="match status" value="1"/>
</dbReference>
<evidence type="ECO:0000256" key="3">
    <source>
        <dbReference type="ARBA" id="ARBA00005432"/>
    </source>
</evidence>
<evidence type="ECO:0000313" key="10">
    <source>
        <dbReference type="Proteomes" id="UP000325081"/>
    </source>
</evidence>
<dbReference type="EC" id="2.5.1.87" evidence="4"/>
<protein>
    <recommendedName>
        <fullName evidence="4">ditrans,polycis-polyprenyl diphosphate synthase [(2E,6E)-farnesyldiphosphate specific]</fullName>
        <ecNumber evidence="4">2.5.1.87</ecNumber>
    </recommendedName>
</protein>
<evidence type="ECO:0000256" key="5">
    <source>
        <dbReference type="ARBA" id="ARBA00022679"/>
    </source>
</evidence>
<sequence>MHIILSLWYFVHSLINALESFLISSGLFKQYRNLDISKVKYLAIVIESEEALDTLKVFELLRWLADIGFKKMCLYDKEGVLEKSKDALMMWLKSERMSKEGTSDPVLEQKYMSLEVISFSDSKDAVAKAANFLLKKHYLGTDETPELTEPDMTNALEALGMVWDSRARPHVNLWACEMPPRISSLEKSLHRDGVSITPLGCGFKELLDYFCN</sequence>
<evidence type="ECO:0000256" key="2">
    <source>
        <dbReference type="ARBA" id="ARBA00004922"/>
    </source>
</evidence>
<evidence type="ECO:0000256" key="7">
    <source>
        <dbReference type="ARBA" id="ARBA00047353"/>
    </source>
</evidence>
<evidence type="ECO:0000256" key="4">
    <source>
        <dbReference type="ARBA" id="ARBA00012596"/>
    </source>
</evidence>
<dbReference type="Proteomes" id="UP000325081">
    <property type="component" value="Unassembled WGS sequence"/>
</dbReference>
<feature type="signal peptide" evidence="8">
    <location>
        <begin position="1"/>
        <end position="17"/>
    </location>
</feature>
<dbReference type="GO" id="GO:0005789">
    <property type="term" value="C:endoplasmic reticulum membrane"/>
    <property type="evidence" value="ECO:0007669"/>
    <property type="project" value="TreeGrafter"/>
</dbReference>
<evidence type="ECO:0000256" key="1">
    <source>
        <dbReference type="ARBA" id="ARBA00001946"/>
    </source>
</evidence>
<keyword evidence="5 9" id="KW-0808">Transferase</keyword>
<comment type="pathway">
    <text evidence="2">Protein modification; protein glycosylation.</text>
</comment>
<feature type="chain" id="PRO_5022760298" description="ditrans,polycis-polyprenyl diphosphate synthase [(2E,6E)-farnesyldiphosphate specific]" evidence="8">
    <location>
        <begin position="18"/>
        <end position="212"/>
    </location>
</feature>